<dbReference type="InterPro" id="IPR011835">
    <property type="entry name" value="GS/SS"/>
</dbReference>
<organism evidence="10 11">
    <name type="scientific">Candidatus Viridilinea mediisalina</name>
    <dbReference type="NCBI Taxonomy" id="2024553"/>
    <lineage>
        <taxon>Bacteria</taxon>
        <taxon>Bacillati</taxon>
        <taxon>Chloroflexota</taxon>
        <taxon>Chloroflexia</taxon>
        <taxon>Chloroflexales</taxon>
        <taxon>Chloroflexineae</taxon>
        <taxon>Oscillochloridaceae</taxon>
        <taxon>Candidatus Viridilinea</taxon>
    </lineage>
</organism>
<name>A0A2A6RHT2_9CHLR</name>
<reference evidence="11" key="1">
    <citation type="submission" date="2017-08" db="EMBL/GenBank/DDBJ databases">
        <authorList>
            <person name="Grouzdev D.S."/>
            <person name="Gaisin V.A."/>
            <person name="Rysina M.S."/>
            <person name="Gorlenko V.M."/>
        </authorList>
    </citation>
    <scope>NUCLEOTIDE SEQUENCE [LARGE SCALE GENOMIC DNA]</scope>
    <source>
        <strain evidence="11">Kir15-3F</strain>
    </source>
</reference>
<dbReference type="EMBL" id="NQWI01000065">
    <property type="protein sequence ID" value="PDW02501.1"/>
    <property type="molecule type" value="Genomic_DNA"/>
</dbReference>
<comment type="similarity">
    <text evidence="3 7">Belongs to the glycosyltransferase 1 family. Bacterial/plant glycogen synthase subfamily.</text>
</comment>
<accession>A0A2A6RHT2</accession>
<dbReference type="GO" id="GO:0005829">
    <property type="term" value="C:cytosol"/>
    <property type="evidence" value="ECO:0007669"/>
    <property type="project" value="TreeGrafter"/>
</dbReference>
<dbReference type="InterPro" id="IPR001296">
    <property type="entry name" value="Glyco_trans_1"/>
</dbReference>
<feature type="domain" description="Starch synthase catalytic" evidence="9">
    <location>
        <begin position="5"/>
        <end position="243"/>
    </location>
</feature>
<dbReference type="GO" id="GO:0009011">
    <property type="term" value="F:alpha-1,4-glucan glucosyltransferase (ADP-glucose donor) activity"/>
    <property type="evidence" value="ECO:0007669"/>
    <property type="project" value="UniProtKB-UniRule"/>
</dbReference>
<evidence type="ECO:0000313" key="10">
    <source>
        <dbReference type="EMBL" id="PDW02501.1"/>
    </source>
</evidence>
<dbReference type="GO" id="GO:0004373">
    <property type="term" value="F:alpha-1,4-glucan glucosyltransferase (UDP-glucose donor) activity"/>
    <property type="evidence" value="ECO:0007669"/>
    <property type="project" value="InterPro"/>
</dbReference>
<proteinExistence type="inferred from homology"/>
<dbReference type="GO" id="GO:0005978">
    <property type="term" value="P:glycogen biosynthetic process"/>
    <property type="evidence" value="ECO:0007669"/>
    <property type="project" value="UniProtKB-UniRule"/>
</dbReference>
<evidence type="ECO:0000256" key="2">
    <source>
        <dbReference type="ARBA" id="ARBA00002764"/>
    </source>
</evidence>
<dbReference type="InterPro" id="IPR013534">
    <property type="entry name" value="Starch_synth_cat_dom"/>
</dbReference>
<evidence type="ECO:0000256" key="4">
    <source>
        <dbReference type="ARBA" id="ARBA00022676"/>
    </source>
</evidence>
<evidence type="ECO:0000256" key="3">
    <source>
        <dbReference type="ARBA" id="ARBA00010281"/>
    </source>
</evidence>
<comment type="function">
    <text evidence="2 7">Synthesizes alpha-1,4-glucan chains using ADP-glucose.</text>
</comment>
<dbReference type="OrthoDB" id="9808590at2"/>
<comment type="pathway">
    <text evidence="7">Glycan biosynthesis; glycogen biosynthesis.</text>
</comment>
<comment type="catalytic activity">
    <reaction evidence="1 7">
        <text>[(1-&gt;4)-alpha-D-glucosyl](n) + ADP-alpha-D-glucose = [(1-&gt;4)-alpha-D-glucosyl](n+1) + ADP + H(+)</text>
        <dbReference type="Rhea" id="RHEA:18189"/>
        <dbReference type="Rhea" id="RHEA-COMP:9584"/>
        <dbReference type="Rhea" id="RHEA-COMP:9587"/>
        <dbReference type="ChEBI" id="CHEBI:15378"/>
        <dbReference type="ChEBI" id="CHEBI:15444"/>
        <dbReference type="ChEBI" id="CHEBI:57498"/>
        <dbReference type="ChEBI" id="CHEBI:456216"/>
        <dbReference type="EC" id="2.4.1.21"/>
    </reaction>
</comment>
<gene>
    <name evidence="7" type="primary">glgA</name>
    <name evidence="10" type="ORF">CJ255_13635</name>
</gene>
<keyword evidence="11" id="KW-1185">Reference proteome</keyword>
<feature type="domain" description="Glycosyl transferase family 1" evidence="8">
    <location>
        <begin position="296"/>
        <end position="422"/>
    </location>
</feature>
<sequence length="492" mass="55321">MTRLKIALIASECYPFVKVGGLADVVGGLAKALHQAGHEVVVIVPRYAAIDGLRFKLQPFLSPLGVWMGNSQEWCAVQHADYDGLPVYFIEHDHYFGRPGLYHDPEFYDYQDNVRRFGFFSRAALQLCRDMGFSPDIVHAHDWQTALAPAYLKIWHWDDAYLGNAASILTIHNLAHQGRYHADDYDYLGLQWGNFTSDKFEEFGGINMLKGGIYYADLVTTVSPTYARETRTPMGSNGFAPYLARRGEDYLGIVNGVDYTQWNPALDPHLPHHFGPRRMAGKGRVKAALQKRMQLEVTRDMPLIGVVSRFVDQKGLDLLAGSIEAIVSDMRVQFALLGAGEKGLEWYFGPLPGRYPGRIGSYIGYNEALAHWIVAGADFFLMPSHFEPCGLNQIYALKYGTLPIVRATGGLDDTVQQYDEATGDGTGFKFWQATQRAVYDVVGWAVSTYYDRPQHMRKLISRAMAQDFSWATQAEAYLHVYQRALSNKRSLG</sequence>
<dbReference type="PANTHER" id="PTHR45825:SF11">
    <property type="entry name" value="ALPHA AMYLASE DOMAIN-CONTAINING PROTEIN"/>
    <property type="match status" value="1"/>
</dbReference>
<dbReference type="CDD" id="cd03791">
    <property type="entry name" value="GT5_Glycogen_synthase_DULL1-like"/>
    <property type="match status" value="1"/>
</dbReference>
<dbReference type="Pfam" id="PF00534">
    <property type="entry name" value="Glycos_transf_1"/>
    <property type="match status" value="1"/>
</dbReference>
<evidence type="ECO:0000313" key="11">
    <source>
        <dbReference type="Proteomes" id="UP000220527"/>
    </source>
</evidence>
<dbReference type="PANTHER" id="PTHR45825">
    <property type="entry name" value="GRANULE-BOUND STARCH SYNTHASE 1, CHLOROPLASTIC/AMYLOPLASTIC"/>
    <property type="match status" value="1"/>
</dbReference>
<keyword evidence="6 7" id="KW-0320">Glycogen biosynthesis</keyword>
<keyword evidence="4 7" id="KW-0328">Glycosyltransferase</keyword>
<dbReference type="EC" id="2.4.1.21" evidence="7"/>
<evidence type="ECO:0000256" key="1">
    <source>
        <dbReference type="ARBA" id="ARBA00001478"/>
    </source>
</evidence>
<dbReference type="UniPathway" id="UPA00164"/>
<dbReference type="Pfam" id="PF08323">
    <property type="entry name" value="Glyco_transf_5"/>
    <property type="match status" value="1"/>
</dbReference>
<feature type="binding site" evidence="7">
    <location>
        <position position="18"/>
    </location>
    <ligand>
        <name>ADP-alpha-D-glucose</name>
        <dbReference type="ChEBI" id="CHEBI:57498"/>
    </ligand>
</feature>
<evidence type="ECO:0000256" key="7">
    <source>
        <dbReference type="HAMAP-Rule" id="MF_00484"/>
    </source>
</evidence>
<dbReference type="AlphaFoldDB" id="A0A2A6RHT2"/>
<dbReference type="SUPFAM" id="SSF53756">
    <property type="entry name" value="UDP-Glycosyltransferase/glycogen phosphorylase"/>
    <property type="match status" value="1"/>
</dbReference>
<dbReference type="Proteomes" id="UP000220527">
    <property type="component" value="Unassembled WGS sequence"/>
</dbReference>
<evidence type="ECO:0000256" key="5">
    <source>
        <dbReference type="ARBA" id="ARBA00022679"/>
    </source>
</evidence>
<evidence type="ECO:0000256" key="6">
    <source>
        <dbReference type="ARBA" id="ARBA00023056"/>
    </source>
</evidence>
<dbReference type="NCBIfam" id="TIGR02095">
    <property type="entry name" value="glgA"/>
    <property type="match status" value="1"/>
</dbReference>
<comment type="caution">
    <text evidence="10">The sequence shown here is derived from an EMBL/GenBank/DDBJ whole genome shotgun (WGS) entry which is preliminary data.</text>
</comment>
<dbReference type="Gene3D" id="3.40.50.2000">
    <property type="entry name" value="Glycogen Phosphorylase B"/>
    <property type="match status" value="2"/>
</dbReference>
<dbReference type="NCBIfam" id="NF001899">
    <property type="entry name" value="PRK00654.1-2"/>
    <property type="match status" value="1"/>
</dbReference>
<keyword evidence="5 7" id="KW-0808">Transferase</keyword>
<dbReference type="HAMAP" id="MF_00484">
    <property type="entry name" value="Glycogen_synth"/>
    <property type="match status" value="1"/>
</dbReference>
<protein>
    <recommendedName>
        <fullName evidence="7">Glycogen synthase</fullName>
        <ecNumber evidence="7">2.4.1.21</ecNumber>
    </recommendedName>
    <alternativeName>
        <fullName evidence="7">Starch [bacterial glycogen] synthase</fullName>
    </alternativeName>
</protein>
<evidence type="ECO:0000259" key="9">
    <source>
        <dbReference type="Pfam" id="PF08323"/>
    </source>
</evidence>
<dbReference type="RefSeq" id="WP_097644673.1">
    <property type="nucleotide sequence ID" value="NZ_NQWI01000065.1"/>
</dbReference>
<evidence type="ECO:0000259" key="8">
    <source>
        <dbReference type="Pfam" id="PF00534"/>
    </source>
</evidence>